<dbReference type="STRING" id="1630.SAMN05216514_1232"/>
<dbReference type="AlphaFoldDB" id="A0A1H2VD83"/>
<dbReference type="RefSeq" id="WP_074686991.1">
    <property type="nucleotide sequence ID" value="NZ_FNNF01000031.1"/>
</dbReference>
<dbReference type="EMBL" id="FNNF01000031">
    <property type="protein sequence ID" value="SDW65884.1"/>
    <property type="molecule type" value="Genomic_DNA"/>
</dbReference>
<proteinExistence type="predicted"/>
<reference evidence="1 2" key="1">
    <citation type="submission" date="2016-10" db="EMBL/GenBank/DDBJ databases">
        <authorList>
            <person name="de Groot N.N."/>
        </authorList>
    </citation>
    <scope>NUCLEOTIDE SEQUENCE [LARGE SCALE GENOMIC DNA]</scope>
    <source>
        <strain evidence="1 2">S3b</strain>
    </source>
</reference>
<sequence length="97" mass="11670">MKSHLLYNRHFLMFQDDIDGEVNSAMILALYIYSWDISVYLTQFLRQAIDISLTDDNELIRLLAILDRRVSLEDLISIRDMVDYQSCWLKKFYLLRM</sequence>
<dbReference type="OrthoDB" id="9815878at2"/>
<evidence type="ECO:0000313" key="2">
    <source>
        <dbReference type="Proteomes" id="UP000182429"/>
    </source>
</evidence>
<gene>
    <name evidence="1" type="ORF">SAMN04487759_13117</name>
</gene>
<organism evidence="1 2">
    <name type="scientific">Kandleria vitulina</name>
    <dbReference type="NCBI Taxonomy" id="1630"/>
    <lineage>
        <taxon>Bacteria</taxon>
        <taxon>Bacillati</taxon>
        <taxon>Bacillota</taxon>
        <taxon>Erysipelotrichia</taxon>
        <taxon>Erysipelotrichales</taxon>
        <taxon>Coprobacillaceae</taxon>
        <taxon>Kandleria</taxon>
    </lineage>
</organism>
<evidence type="ECO:0000313" key="1">
    <source>
        <dbReference type="EMBL" id="SDW65884.1"/>
    </source>
</evidence>
<dbReference type="InterPro" id="IPR057955">
    <property type="entry name" value="SF0329-like"/>
</dbReference>
<dbReference type="Pfam" id="PF25753">
    <property type="entry name" value="SF0329"/>
    <property type="match status" value="1"/>
</dbReference>
<dbReference type="Proteomes" id="UP000182429">
    <property type="component" value="Unassembled WGS sequence"/>
</dbReference>
<accession>A0A1H2VD83</accession>
<protein>
    <submittedName>
        <fullName evidence="1">Uncharacterized protein</fullName>
    </submittedName>
</protein>
<name>A0A1H2VD83_9FIRM</name>